<proteinExistence type="predicted"/>
<organism evidence="1">
    <name type="scientific">Anguilla anguilla</name>
    <name type="common">European freshwater eel</name>
    <name type="synonym">Muraena anguilla</name>
    <dbReference type="NCBI Taxonomy" id="7936"/>
    <lineage>
        <taxon>Eukaryota</taxon>
        <taxon>Metazoa</taxon>
        <taxon>Chordata</taxon>
        <taxon>Craniata</taxon>
        <taxon>Vertebrata</taxon>
        <taxon>Euteleostomi</taxon>
        <taxon>Actinopterygii</taxon>
        <taxon>Neopterygii</taxon>
        <taxon>Teleostei</taxon>
        <taxon>Anguilliformes</taxon>
        <taxon>Anguillidae</taxon>
        <taxon>Anguilla</taxon>
    </lineage>
</organism>
<reference evidence="1" key="1">
    <citation type="submission" date="2014-11" db="EMBL/GenBank/DDBJ databases">
        <authorList>
            <person name="Amaro Gonzalez C."/>
        </authorList>
    </citation>
    <scope>NUCLEOTIDE SEQUENCE</scope>
</reference>
<dbReference type="EMBL" id="GBXM01093710">
    <property type="protein sequence ID" value="JAH14867.1"/>
    <property type="molecule type" value="Transcribed_RNA"/>
</dbReference>
<accession>A0A0E9QEE7</accession>
<name>A0A0E9QEE7_ANGAN</name>
<sequence length="45" mass="5140">MSMHFRAHPKGWGFRPECAGETAGAVSEARHVLVHLSRFYTVIIW</sequence>
<dbReference type="AlphaFoldDB" id="A0A0E9QEE7"/>
<evidence type="ECO:0000313" key="1">
    <source>
        <dbReference type="EMBL" id="JAH14867.1"/>
    </source>
</evidence>
<reference evidence="1" key="2">
    <citation type="journal article" date="2015" name="Fish Shellfish Immunol.">
        <title>Early steps in the European eel (Anguilla anguilla)-Vibrio vulnificus interaction in the gills: Role of the RtxA13 toxin.</title>
        <authorList>
            <person name="Callol A."/>
            <person name="Pajuelo D."/>
            <person name="Ebbesson L."/>
            <person name="Teles M."/>
            <person name="MacKenzie S."/>
            <person name="Amaro C."/>
        </authorList>
    </citation>
    <scope>NUCLEOTIDE SEQUENCE</scope>
</reference>
<protein>
    <submittedName>
        <fullName evidence="1">Uncharacterized protein</fullName>
    </submittedName>
</protein>